<proteinExistence type="predicted"/>
<name>A0ABR0VB52_REHGL</name>
<dbReference type="Gene3D" id="1.10.510.10">
    <property type="entry name" value="Transferase(Phosphotransferase) domain 1"/>
    <property type="match status" value="1"/>
</dbReference>
<dbReference type="InterPro" id="IPR056561">
    <property type="entry name" value="NFP_LYK_LysM1"/>
</dbReference>
<evidence type="ECO:0000313" key="5">
    <source>
        <dbReference type="EMBL" id="KAK6131170.1"/>
    </source>
</evidence>
<dbReference type="Pfam" id="PF23473">
    <property type="entry name" value="LysM3_LYK4_5"/>
    <property type="match status" value="1"/>
</dbReference>
<keyword evidence="1" id="KW-0472">Membrane</keyword>
<evidence type="ECO:0000256" key="1">
    <source>
        <dbReference type="SAM" id="Phobius"/>
    </source>
</evidence>
<dbReference type="Pfam" id="PF00069">
    <property type="entry name" value="Pkinase"/>
    <property type="match status" value="1"/>
</dbReference>
<comment type="caution">
    <text evidence="5">The sequence shown here is derived from an EMBL/GenBank/DDBJ whole genome shotgun (WGS) entry which is preliminary data.</text>
</comment>
<keyword evidence="1" id="KW-0812">Transmembrane</keyword>
<dbReference type="InterPro" id="IPR052611">
    <property type="entry name" value="Plant_RLK_LysM"/>
</dbReference>
<dbReference type="Pfam" id="PF23446">
    <property type="entry name" value="LysM1_NFP_LYK"/>
    <property type="match status" value="1"/>
</dbReference>
<dbReference type="InterPro" id="IPR000719">
    <property type="entry name" value="Prot_kinase_dom"/>
</dbReference>
<feature type="domain" description="LysM" evidence="4">
    <location>
        <begin position="180"/>
        <end position="225"/>
    </location>
</feature>
<dbReference type="InterPro" id="IPR056562">
    <property type="entry name" value="LysM2_CERK1_LYK3_4_5"/>
</dbReference>
<dbReference type="SUPFAM" id="SSF56112">
    <property type="entry name" value="Protein kinase-like (PK-like)"/>
    <property type="match status" value="1"/>
</dbReference>
<evidence type="ECO:0000256" key="2">
    <source>
        <dbReference type="SAM" id="SignalP"/>
    </source>
</evidence>
<feature type="transmembrane region" description="Helical" evidence="1">
    <location>
        <begin position="266"/>
        <end position="287"/>
    </location>
</feature>
<keyword evidence="2" id="KW-0732">Signal</keyword>
<evidence type="ECO:0000313" key="6">
    <source>
        <dbReference type="Proteomes" id="UP001318860"/>
    </source>
</evidence>
<dbReference type="SUPFAM" id="SSF54106">
    <property type="entry name" value="LysM domain"/>
    <property type="match status" value="1"/>
</dbReference>
<feature type="chain" id="PRO_5047442210" evidence="2">
    <location>
        <begin position="21"/>
        <end position="632"/>
    </location>
</feature>
<protein>
    <submittedName>
        <fullName evidence="5">Uncharacterized protein</fullName>
    </submittedName>
</protein>
<dbReference type="CDD" id="cd00118">
    <property type="entry name" value="LysM"/>
    <property type="match status" value="1"/>
</dbReference>
<dbReference type="InterPro" id="IPR056563">
    <property type="entry name" value="LysM3_LYK4_5"/>
</dbReference>
<reference evidence="5 6" key="1">
    <citation type="journal article" date="2021" name="Comput. Struct. Biotechnol. J.">
        <title>De novo genome assembly of the potent medicinal plant Rehmannia glutinosa using nanopore technology.</title>
        <authorList>
            <person name="Ma L."/>
            <person name="Dong C."/>
            <person name="Song C."/>
            <person name="Wang X."/>
            <person name="Zheng X."/>
            <person name="Niu Y."/>
            <person name="Chen S."/>
            <person name="Feng W."/>
        </authorList>
    </citation>
    <scope>NUCLEOTIDE SEQUENCE [LARGE SCALE GENOMIC DNA]</scope>
    <source>
        <strain evidence="5">DH-2019</strain>
    </source>
</reference>
<keyword evidence="6" id="KW-1185">Reference proteome</keyword>
<feature type="domain" description="Protein kinase" evidence="3">
    <location>
        <begin position="315"/>
        <end position="600"/>
    </location>
</feature>
<accession>A0ABR0VB52</accession>
<dbReference type="Gene3D" id="3.30.200.20">
    <property type="entry name" value="Phosphorylase Kinase, domain 1"/>
    <property type="match status" value="1"/>
</dbReference>
<dbReference type="PANTHER" id="PTHR45927">
    <property type="entry name" value="LYSM-DOMAIN RECEPTOR-LIKE KINASE-RELATED"/>
    <property type="match status" value="1"/>
</dbReference>
<feature type="signal peptide" evidence="2">
    <location>
        <begin position="1"/>
        <end position="20"/>
    </location>
</feature>
<dbReference type="Gene3D" id="3.10.350.10">
    <property type="entry name" value="LysM domain"/>
    <property type="match status" value="1"/>
</dbReference>
<evidence type="ECO:0000259" key="4">
    <source>
        <dbReference type="PROSITE" id="PS51782"/>
    </source>
</evidence>
<organism evidence="5 6">
    <name type="scientific">Rehmannia glutinosa</name>
    <name type="common">Chinese foxglove</name>
    <dbReference type="NCBI Taxonomy" id="99300"/>
    <lineage>
        <taxon>Eukaryota</taxon>
        <taxon>Viridiplantae</taxon>
        <taxon>Streptophyta</taxon>
        <taxon>Embryophyta</taxon>
        <taxon>Tracheophyta</taxon>
        <taxon>Spermatophyta</taxon>
        <taxon>Magnoliopsida</taxon>
        <taxon>eudicotyledons</taxon>
        <taxon>Gunneridae</taxon>
        <taxon>Pentapetalae</taxon>
        <taxon>asterids</taxon>
        <taxon>lamiids</taxon>
        <taxon>Lamiales</taxon>
        <taxon>Orobanchaceae</taxon>
        <taxon>Rehmannieae</taxon>
        <taxon>Rehmannia</taxon>
    </lineage>
</organism>
<sequence>MNWILNILSTLIFFSSWIKAQQKYSGNAVFDCKNTDDETAFHHYTCNGKYPSCKTYLIFTAKFPYNTVPVISALTSSDQTETAKINNVTMFTVFPTGQEVIIPVNCSCSNQHYEAITTYQVPVERESYYTIANDTYQGLSTCDSIRRANIYSERGNKLRVPLRCACPTSGQAASGTKFLLTYTIGQGDTVYALSKRFNVSVTNMSEANGVSDEFPIIYPYTTILIPLPNEPSTSQTISRGYNTVNLSPLPPPVVVKNRSKSVLSTAGIAGGALSMIIFLLLVLVFLFRKKRTQVPQIRGRNANMSSPKDLILEIAKFDRTLKVFKFSEIKKATGNFGSKNRIKGCVYVGTFRKQVLAVKKKNCGNWENEVKMLHQINHINIVKLDGFCQHNDETYLVYEYMKNGSLQEWLSRRESKDLLIKSWNELIRIALDVANGLLYLHNFTNPGYVHNNITSSNILLDGNFRAKIANFSLARTPNCHVITRVAGSKGYMAPECLDAGPITPKVDVFAFGVILLELISGKCPVFEQDGRERLLSITIDDIMESHIAETELTHFIVPGLEGHGGIGFALQVVKLSSSCLRQDPADRPDMVEVVSVLLKLQLNINKLVCGERNKMASCKENENTSFSSSFVI</sequence>
<dbReference type="InterPro" id="IPR011009">
    <property type="entry name" value="Kinase-like_dom_sf"/>
</dbReference>
<dbReference type="EMBL" id="JABTTQ020001420">
    <property type="protein sequence ID" value="KAK6131170.1"/>
    <property type="molecule type" value="Genomic_DNA"/>
</dbReference>
<dbReference type="Pfam" id="PF23472">
    <property type="entry name" value="LysM2_CERK1_LYK3_4_5"/>
    <property type="match status" value="1"/>
</dbReference>
<keyword evidence="1" id="KW-1133">Transmembrane helix</keyword>
<dbReference type="PROSITE" id="PS51782">
    <property type="entry name" value="LYSM"/>
    <property type="match status" value="1"/>
</dbReference>
<evidence type="ECO:0000259" key="3">
    <source>
        <dbReference type="PROSITE" id="PS50011"/>
    </source>
</evidence>
<dbReference type="PANTHER" id="PTHR45927:SF7">
    <property type="entry name" value="LYSM-DOMAIN RECEPTOR-LIKE KINASE"/>
    <property type="match status" value="1"/>
</dbReference>
<dbReference type="SMART" id="SM00257">
    <property type="entry name" value="LysM"/>
    <property type="match status" value="1"/>
</dbReference>
<dbReference type="InterPro" id="IPR018392">
    <property type="entry name" value="LysM"/>
</dbReference>
<dbReference type="PROSITE" id="PS50011">
    <property type="entry name" value="PROTEIN_KINASE_DOM"/>
    <property type="match status" value="1"/>
</dbReference>
<dbReference type="InterPro" id="IPR036779">
    <property type="entry name" value="LysM_dom_sf"/>
</dbReference>
<dbReference type="Proteomes" id="UP001318860">
    <property type="component" value="Unassembled WGS sequence"/>
</dbReference>
<gene>
    <name evidence="5" type="ORF">DH2020_035090</name>
</gene>